<keyword evidence="1" id="KW-1133">Transmembrane helix</keyword>
<dbReference type="InterPro" id="IPR051200">
    <property type="entry name" value="Host-pathogen_enzymatic-act"/>
</dbReference>
<dbReference type="SUPFAM" id="SSF50974">
    <property type="entry name" value="Nitrous oxide reductase, N-terminal domain"/>
    <property type="match status" value="1"/>
</dbReference>
<gene>
    <name evidence="3" type="ORF">ENP62_00610</name>
    <name evidence="2" type="ORF">ENP94_00110</name>
    <name evidence="4" type="ORF">ENS16_06750</name>
</gene>
<dbReference type="EMBL" id="DSTU01000008">
    <property type="protein sequence ID" value="HFJ54367.1"/>
    <property type="molecule type" value="Genomic_DNA"/>
</dbReference>
<evidence type="ECO:0000313" key="3">
    <source>
        <dbReference type="EMBL" id="HEE18039.1"/>
    </source>
</evidence>
<keyword evidence="1" id="KW-0812">Transmembrane</keyword>
<comment type="caution">
    <text evidence="4">The sequence shown here is derived from an EMBL/GenBank/DDBJ whole genome shotgun (WGS) entry which is preliminary data.</text>
</comment>
<organism evidence="4">
    <name type="scientific">candidate division WOR-3 bacterium</name>
    <dbReference type="NCBI Taxonomy" id="2052148"/>
    <lineage>
        <taxon>Bacteria</taxon>
        <taxon>Bacteria division WOR-3</taxon>
    </lineage>
</organism>
<dbReference type="Gene3D" id="2.130.10.10">
    <property type="entry name" value="YVTN repeat-like/Quinoprotein amine dehydrogenase"/>
    <property type="match status" value="3"/>
</dbReference>
<name>A0A7C3F2I8_UNCW3</name>
<dbReference type="NCBIfam" id="TIGR04183">
    <property type="entry name" value="Por_Secre_tail"/>
    <property type="match status" value="1"/>
</dbReference>
<dbReference type="EMBL" id="DSLG01000001">
    <property type="protein sequence ID" value="HEA86407.1"/>
    <property type="molecule type" value="Genomic_DNA"/>
</dbReference>
<dbReference type="InterPro" id="IPR011045">
    <property type="entry name" value="N2O_reductase_N"/>
</dbReference>
<protein>
    <submittedName>
        <fullName evidence="4">T9SS type A sorting domain-containing protein</fullName>
    </submittedName>
</protein>
<dbReference type="PANTHER" id="PTHR47197">
    <property type="entry name" value="PROTEIN NIRF"/>
    <property type="match status" value="1"/>
</dbReference>
<dbReference type="PANTHER" id="PTHR47197:SF3">
    <property type="entry name" value="DIHYDRO-HEME D1 DEHYDROGENASE"/>
    <property type="match status" value="1"/>
</dbReference>
<proteinExistence type="predicted"/>
<evidence type="ECO:0000256" key="1">
    <source>
        <dbReference type="SAM" id="Phobius"/>
    </source>
</evidence>
<evidence type="ECO:0000313" key="4">
    <source>
        <dbReference type="EMBL" id="HFJ54367.1"/>
    </source>
</evidence>
<dbReference type="InterPro" id="IPR015943">
    <property type="entry name" value="WD40/YVTN_repeat-like_dom_sf"/>
</dbReference>
<dbReference type="InterPro" id="IPR011044">
    <property type="entry name" value="Quino_amine_DH_bsu"/>
</dbReference>
<dbReference type="EMBL" id="DSKA01000048">
    <property type="protein sequence ID" value="HEE18039.1"/>
    <property type="molecule type" value="Genomic_DNA"/>
</dbReference>
<sequence>MELTRHASPTLKVITICTFFIIYFLSAQYLEKVIPVPYRTEDNGATVEPSYLLCLPELNKLYCAGDMGWTIVLDCSSNQIIKDIPTNGPAVIYYWQRHNRIYAATAEGTAVINCYSDSILTSILPSALGVFNDSENCYLARVTFPDHSRPDNQSADGLDRQFTALLVIDGESNTVRQRLNFLGAEMAALWNSTDNRYHIFNCNGDTTCLMTVIDARTNTIIDTARFCASLPFSVEAFYLTALNKIYLCIAKEMLVIDGHSNSLITRLPAIPAQPWLIYDDLRNKLYCFPFSVSAGETAFISVINCLNDSIINRFPVPGPAFFTRPALNPTLSRLFYRSGGFLRVMDCTADTLLADSLLIPGGYVALASSPVQNRIYAAVNDRNRIYIINAENLTVIDTVTTGMYSNCDVGGVIFNPRVNKIYARNYLPGDTGRLSIISVIDGAIGRKLSHICTGVNGSYGDRGMCLHPAGEKLYVANSGSNNITIIDCRSDRIVKVIGLPSSPEYLALNTQSHKLYCTHGSAPLLSIIDCQQDSLLATIPIPLNYYAYWLTWHPQVNKVYIKDPGRLIVVDGANNQVRKIIQLDTRDLSFVTPGVANTADSRLHFLVAGIPEGAYYSVDVIADTVTAKIGQLRSCIAITWHPQTDKVYFPAWRIIPNPTPELWILNAFNDSLLKTISVTDFYGPAQTTSPISHSNYNRAYFLLKEKGLAVIDCTADTIARLIPFPVREEWGEYGMSFDTATNRIYVINPGSHIYVFRDEIPGIKNSRSLQPAAPFLLNPSPFRNRLKMTLPAQTNQVTGISIYCADGRLVRHFSPAEITSSGNVIIWNGTDDRKQPLPAGTYFIRLRTDNNTETRKIVFAR</sequence>
<evidence type="ECO:0000313" key="2">
    <source>
        <dbReference type="EMBL" id="HEA86407.1"/>
    </source>
</evidence>
<reference evidence="4" key="1">
    <citation type="journal article" date="2020" name="mSystems">
        <title>Genome- and Community-Level Interaction Insights into Carbon Utilization and Element Cycling Functions of Hydrothermarchaeota in Hydrothermal Sediment.</title>
        <authorList>
            <person name="Zhou Z."/>
            <person name="Liu Y."/>
            <person name="Xu W."/>
            <person name="Pan J."/>
            <person name="Luo Z.H."/>
            <person name="Li M."/>
        </authorList>
    </citation>
    <scope>NUCLEOTIDE SEQUENCE [LARGE SCALE GENOMIC DNA]</scope>
    <source>
        <strain evidence="3">SpSt-236</strain>
        <strain evidence="2">SpSt-265</strain>
        <strain evidence="4">SpSt-465</strain>
    </source>
</reference>
<dbReference type="AlphaFoldDB" id="A0A7C3F2I8"/>
<dbReference type="Gene3D" id="2.60.40.4070">
    <property type="match status" value="1"/>
</dbReference>
<dbReference type="SUPFAM" id="SSF101908">
    <property type="entry name" value="Putative isomerase YbhE"/>
    <property type="match status" value="1"/>
</dbReference>
<dbReference type="InterPro" id="IPR026444">
    <property type="entry name" value="Secre_tail"/>
</dbReference>
<accession>A0A7C3F2I8</accession>
<keyword evidence="1" id="KW-0472">Membrane</keyword>
<feature type="transmembrane region" description="Helical" evidence="1">
    <location>
        <begin position="12"/>
        <end position="30"/>
    </location>
</feature>
<dbReference type="SUPFAM" id="SSF50969">
    <property type="entry name" value="YVTN repeat-like/Quinoprotein amine dehydrogenase"/>
    <property type="match status" value="1"/>
</dbReference>